<feature type="chain" id="PRO_5018006347" description="DUF481 domain-containing protein" evidence="1">
    <location>
        <begin position="35"/>
        <end position="226"/>
    </location>
</feature>
<sequence length="226" mass="23418">MSESQQSRSLPSCRPGRAVVVLLAAILCASPALAQVKSDSKRTENKDGSASLDFSNEVSVLGTKVGVAVTEPAAASIADPTAGQEALSGSAYAKVAVKTLPDWMFWQKGAVDVTLNPADETSKVATSFSRSVGVGGGVTATLSDSYAFERAATSEAWQTDKSVSVKLEDTGTTLAVGAKTSQDQAGWLPSLSAQQEIAKGFNVTTSVANTGSEIDKSVKAGFKHRW</sequence>
<accession>A0A3L7AK29</accession>
<evidence type="ECO:0000313" key="3">
    <source>
        <dbReference type="Proteomes" id="UP000269692"/>
    </source>
</evidence>
<feature type="signal peptide" evidence="1">
    <location>
        <begin position="1"/>
        <end position="34"/>
    </location>
</feature>
<comment type="caution">
    <text evidence="2">The sequence shown here is derived from an EMBL/GenBank/DDBJ whole genome shotgun (WGS) entry which is preliminary data.</text>
</comment>
<dbReference type="RefSeq" id="WP_121622168.1">
    <property type="nucleotide sequence ID" value="NZ_JACIIW010000006.1"/>
</dbReference>
<keyword evidence="3" id="KW-1185">Reference proteome</keyword>
<organism evidence="2 3">
    <name type="scientific">Xanthobacter tagetidis</name>
    <dbReference type="NCBI Taxonomy" id="60216"/>
    <lineage>
        <taxon>Bacteria</taxon>
        <taxon>Pseudomonadati</taxon>
        <taxon>Pseudomonadota</taxon>
        <taxon>Alphaproteobacteria</taxon>
        <taxon>Hyphomicrobiales</taxon>
        <taxon>Xanthobacteraceae</taxon>
        <taxon>Xanthobacter</taxon>
    </lineage>
</organism>
<evidence type="ECO:0000256" key="1">
    <source>
        <dbReference type="SAM" id="SignalP"/>
    </source>
</evidence>
<evidence type="ECO:0000313" key="2">
    <source>
        <dbReference type="EMBL" id="RLP80374.1"/>
    </source>
</evidence>
<dbReference type="OrthoDB" id="8442869at2"/>
<dbReference type="EMBL" id="RCTF01000003">
    <property type="protein sequence ID" value="RLP80374.1"/>
    <property type="molecule type" value="Genomic_DNA"/>
</dbReference>
<reference evidence="2 3" key="1">
    <citation type="submission" date="2018-10" db="EMBL/GenBank/DDBJ databases">
        <title>Xanthobacter tagetidis genome sequencing and assembly.</title>
        <authorList>
            <person name="Maclea K.S."/>
            <person name="Goen A.E."/>
            <person name="Fatima S.A."/>
        </authorList>
    </citation>
    <scope>NUCLEOTIDE SEQUENCE [LARGE SCALE GENOMIC DNA]</scope>
    <source>
        <strain evidence="2 3">ATCC 700314</strain>
    </source>
</reference>
<gene>
    <name evidence="2" type="ORF">D9R14_04700</name>
</gene>
<dbReference type="AlphaFoldDB" id="A0A3L7AK29"/>
<keyword evidence="1" id="KW-0732">Signal</keyword>
<evidence type="ECO:0008006" key="4">
    <source>
        <dbReference type="Google" id="ProtNLM"/>
    </source>
</evidence>
<dbReference type="Proteomes" id="UP000269692">
    <property type="component" value="Unassembled WGS sequence"/>
</dbReference>
<name>A0A3L7AK29_9HYPH</name>
<protein>
    <recommendedName>
        <fullName evidence="4">DUF481 domain-containing protein</fullName>
    </recommendedName>
</protein>
<proteinExistence type="predicted"/>